<keyword evidence="5 10" id="KW-0949">S-adenosyl-L-methionine</keyword>
<evidence type="ECO:0000256" key="2">
    <source>
        <dbReference type="ARBA" id="ARBA00022603"/>
    </source>
</evidence>
<evidence type="ECO:0000256" key="9">
    <source>
        <dbReference type="ARBA" id="ARBA00023268"/>
    </source>
</evidence>
<dbReference type="Gene3D" id="3.50.50.60">
    <property type="entry name" value="FAD/NAD(P)-binding domain"/>
    <property type="match status" value="1"/>
</dbReference>
<dbReference type="InterPro" id="IPR047785">
    <property type="entry name" value="tRNA_MNMC2"/>
</dbReference>
<feature type="domain" description="MnmC-like methyltransferase" evidence="12">
    <location>
        <begin position="111"/>
        <end position="231"/>
    </location>
</feature>
<dbReference type="Pfam" id="PF05430">
    <property type="entry name" value="Methyltransf_30"/>
    <property type="match status" value="1"/>
</dbReference>
<keyword evidence="4 10" id="KW-0808">Transferase</keyword>
<evidence type="ECO:0000256" key="1">
    <source>
        <dbReference type="ARBA" id="ARBA00022490"/>
    </source>
</evidence>
<evidence type="ECO:0000259" key="11">
    <source>
        <dbReference type="Pfam" id="PF01266"/>
    </source>
</evidence>
<dbReference type="RefSeq" id="WP_019622933.1">
    <property type="nucleotide sequence ID" value="NZ_AP014545.1"/>
</dbReference>
<gene>
    <name evidence="10 13" type="primary">mnmC</name>
    <name evidence="13" type="ORF">AMJAP_0615</name>
</gene>
<evidence type="ECO:0000313" key="14">
    <source>
        <dbReference type="Proteomes" id="UP000595663"/>
    </source>
</evidence>
<dbReference type="InterPro" id="IPR023032">
    <property type="entry name" value="tRNA_MAMT_biosynth_bifunc_MnmC"/>
</dbReference>
<reference evidence="13 14" key="1">
    <citation type="journal article" date="2008" name="Int. J. Syst. Evol. Microbiol.">
        <title>Amphritea japonica sp. nov. and Amphritea balenae sp. nov., isolated from the sediment adjacent to sperm whale carcasses off Kagoshima, Japan.</title>
        <authorList>
            <person name="Miyazaki M."/>
            <person name="Nogi Y."/>
            <person name="Fujiwara Y."/>
            <person name="Kawato M."/>
            <person name="Nagahama T."/>
            <person name="Kubokawa K."/>
            <person name="Horikoshi K."/>
        </authorList>
    </citation>
    <scope>NUCLEOTIDE SEQUENCE [LARGE SCALE GENOMIC DNA]</scope>
    <source>
        <strain evidence="13 14">ATCC BAA-1530</strain>
    </source>
</reference>
<keyword evidence="8 10" id="KW-0560">Oxidoreductase</keyword>
<dbReference type="OrthoDB" id="9786494at2"/>
<feature type="region of interest" description="tRNA (mnm(5)s(2)U34)-methyltransferase" evidence="10">
    <location>
        <begin position="1"/>
        <end position="233"/>
    </location>
</feature>
<dbReference type="SUPFAM" id="SSF54373">
    <property type="entry name" value="FAD-linked reductases, C-terminal domain"/>
    <property type="match status" value="1"/>
</dbReference>
<dbReference type="PANTHER" id="PTHR13847">
    <property type="entry name" value="SARCOSINE DEHYDROGENASE-RELATED"/>
    <property type="match status" value="1"/>
</dbReference>
<dbReference type="Gene3D" id="3.40.50.150">
    <property type="entry name" value="Vaccinia Virus protein VP39"/>
    <property type="match status" value="1"/>
</dbReference>
<evidence type="ECO:0000256" key="4">
    <source>
        <dbReference type="ARBA" id="ARBA00022679"/>
    </source>
</evidence>
<dbReference type="HAMAP" id="MF_01102">
    <property type="entry name" value="MnmC"/>
    <property type="match status" value="1"/>
</dbReference>
<keyword evidence="7 10" id="KW-0274">FAD</keyword>
<dbReference type="AlphaFoldDB" id="A0A7R6SRG3"/>
<dbReference type="EC" id="1.5.-.-" evidence="10"/>
<dbReference type="SUPFAM" id="SSF51905">
    <property type="entry name" value="FAD/NAD(P)-binding domain"/>
    <property type="match status" value="1"/>
</dbReference>
<dbReference type="InterPro" id="IPR036188">
    <property type="entry name" value="FAD/NAD-bd_sf"/>
</dbReference>
<dbReference type="EC" id="2.1.1.61" evidence="10"/>
<evidence type="ECO:0000256" key="6">
    <source>
        <dbReference type="ARBA" id="ARBA00022694"/>
    </source>
</evidence>
<proteinExistence type="inferred from homology"/>
<dbReference type="GO" id="GO:0005737">
    <property type="term" value="C:cytoplasm"/>
    <property type="evidence" value="ECO:0007669"/>
    <property type="project" value="UniProtKB-SubCell"/>
</dbReference>
<evidence type="ECO:0000259" key="12">
    <source>
        <dbReference type="Pfam" id="PF05430"/>
    </source>
</evidence>
<dbReference type="Proteomes" id="UP000595663">
    <property type="component" value="Chromosome"/>
</dbReference>
<dbReference type="EMBL" id="AP014545">
    <property type="protein sequence ID" value="BBB25214.1"/>
    <property type="molecule type" value="Genomic_DNA"/>
</dbReference>
<keyword evidence="14" id="KW-1185">Reference proteome</keyword>
<evidence type="ECO:0000256" key="8">
    <source>
        <dbReference type="ARBA" id="ARBA00023002"/>
    </source>
</evidence>
<dbReference type="InterPro" id="IPR006076">
    <property type="entry name" value="FAD-dep_OxRdtase"/>
</dbReference>
<dbReference type="InterPro" id="IPR008471">
    <property type="entry name" value="MnmC-like_methylTransf"/>
</dbReference>
<comment type="cofactor">
    <cofactor evidence="10">
        <name>FAD</name>
        <dbReference type="ChEBI" id="CHEBI:57692"/>
    </cofactor>
</comment>
<evidence type="ECO:0000256" key="7">
    <source>
        <dbReference type="ARBA" id="ARBA00022827"/>
    </source>
</evidence>
<name>A0A7R6SRG3_9GAMM</name>
<feature type="region of interest" description="FAD-dependent cmnm(5)s(2)U34 oxidoreductase" evidence="10">
    <location>
        <begin position="264"/>
        <end position="660"/>
    </location>
</feature>
<comment type="catalytic activity">
    <reaction evidence="10">
        <text>5-aminomethyl-2-thiouridine(34) in tRNA + S-adenosyl-L-methionine = 5-methylaminomethyl-2-thiouridine(34) in tRNA + S-adenosyl-L-homocysteine + H(+)</text>
        <dbReference type="Rhea" id="RHEA:19569"/>
        <dbReference type="Rhea" id="RHEA-COMP:10195"/>
        <dbReference type="Rhea" id="RHEA-COMP:10197"/>
        <dbReference type="ChEBI" id="CHEBI:15378"/>
        <dbReference type="ChEBI" id="CHEBI:57856"/>
        <dbReference type="ChEBI" id="CHEBI:59789"/>
        <dbReference type="ChEBI" id="CHEBI:74454"/>
        <dbReference type="ChEBI" id="CHEBI:74455"/>
        <dbReference type="EC" id="2.1.1.61"/>
    </reaction>
</comment>
<comment type="similarity">
    <text evidence="10">In the C-terminal section; belongs to the DAO family.</text>
</comment>
<dbReference type="GO" id="GO:0032259">
    <property type="term" value="P:methylation"/>
    <property type="evidence" value="ECO:0007669"/>
    <property type="project" value="UniProtKB-KW"/>
</dbReference>
<dbReference type="KEGG" id="ajp:AMJAP_0615"/>
<evidence type="ECO:0000256" key="3">
    <source>
        <dbReference type="ARBA" id="ARBA00022630"/>
    </source>
</evidence>
<dbReference type="GO" id="GO:0004808">
    <property type="term" value="F:tRNA (5-methylaminomethyl-2-thiouridylate)(34)-methyltransferase activity"/>
    <property type="evidence" value="ECO:0007669"/>
    <property type="project" value="UniProtKB-EC"/>
</dbReference>
<evidence type="ECO:0000256" key="10">
    <source>
        <dbReference type="HAMAP-Rule" id="MF_01102"/>
    </source>
</evidence>
<accession>A0A7R6SRG3</accession>
<comment type="subcellular location">
    <subcellularLocation>
        <location evidence="10">Cytoplasm</location>
    </subcellularLocation>
</comment>
<keyword evidence="2 10" id="KW-0489">Methyltransferase</keyword>
<dbReference type="PANTHER" id="PTHR13847:SF283">
    <property type="entry name" value="TRNA 5-METHYLAMINOMETHYL-2-THIOURIDINE BIOSYNTHESIS BIFUNCTIONAL PROTEIN MNMC"/>
    <property type="match status" value="1"/>
</dbReference>
<feature type="domain" description="FAD dependent oxidoreductase" evidence="11">
    <location>
        <begin position="262"/>
        <end position="629"/>
    </location>
</feature>
<dbReference type="InterPro" id="IPR017610">
    <property type="entry name" value="tRNA_S-uridine_synth_MnmC_C"/>
</dbReference>
<comment type="similarity">
    <text evidence="10">In the N-terminal section; belongs to the methyltransferase superfamily. tRNA (mnm(5)s(2)U34)-methyltransferase family.</text>
</comment>
<comment type="function">
    <text evidence="10">Catalyzes the last two steps in the biosynthesis of 5-methylaminomethyl-2-thiouridine (mnm(5)s(2)U) at the wobble position (U34) in tRNA. Catalyzes the FAD-dependent demodification of cmnm(5)s(2)U34 to nm(5)s(2)U34, followed by the transfer of a methyl group from S-adenosyl-L-methionine to nm(5)s(2)U34, to form mnm(5)s(2)U34.</text>
</comment>
<organism evidence="13 14">
    <name type="scientific">Amphritea japonica ATCC BAA-1530</name>
    <dbReference type="NCBI Taxonomy" id="1278309"/>
    <lineage>
        <taxon>Bacteria</taxon>
        <taxon>Pseudomonadati</taxon>
        <taxon>Pseudomonadota</taxon>
        <taxon>Gammaproteobacteria</taxon>
        <taxon>Oceanospirillales</taxon>
        <taxon>Oceanospirillaceae</taxon>
        <taxon>Amphritea</taxon>
    </lineage>
</organism>
<dbReference type="Gene3D" id="3.30.9.10">
    <property type="entry name" value="D-Amino Acid Oxidase, subunit A, domain 2"/>
    <property type="match status" value="1"/>
</dbReference>
<keyword evidence="3 10" id="KW-0285">Flavoprotein</keyword>
<dbReference type="NCBIfam" id="TIGR03197">
    <property type="entry name" value="MnmC_Cterm"/>
    <property type="match status" value="1"/>
</dbReference>
<dbReference type="NCBIfam" id="NF002481">
    <property type="entry name" value="PRK01747.1-2"/>
    <property type="match status" value="1"/>
</dbReference>
<dbReference type="GO" id="GO:0050660">
    <property type="term" value="F:flavin adenine dinucleotide binding"/>
    <property type="evidence" value="ECO:0007669"/>
    <property type="project" value="UniProtKB-UniRule"/>
</dbReference>
<dbReference type="GO" id="GO:0002098">
    <property type="term" value="P:tRNA wobble uridine modification"/>
    <property type="evidence" value="ECO:0007669"/>
    <property type="project" value="TreeGrafter"/>
</dbReference>
<keyword evidence="9 10" id="KW-0511">Multifunctional enzyme</keyword>
<dbReference type="InterPro" id="IPR029063">
    <property type="entry name" value="SAM-dependent_MTases_sf"/>
</dbReference>
<dbReference type="Pfam" id="PF01266">
    <property type="entry name" value="DAO"/>
    <property type="match status" value="1"/>
</dbReference>
<sequence length="660" mass="73210">MNRHNSATLEWDSESPKSVHFNDFYFSTDDGLAETDYVFLKSNKLRERFSSLKHNTFTLAETGFGTGLNFLTTWLLWKSSSTNSSSLHFISAEKYPLSKNDLTRALSAWPQLKHEAGQLLTQYPELNSGFHQLRFDGGRVVLTLMFGDVVDCYRQLNVKVDAWFLDGFSPAKNPGMWTPELFQLMAYHSKSNTTFATFSCARVVRDGLTQAGFIINKKPGFGLKREMLSGTFSGTPMQTNNKEKTPSWFSLPPKHTSDKTALIIGAGVAGCSTARSLAQRGWKVTLVDRHSAIATEGSGNRQGALYAKLPVEPIPASRFHLSGFLYSSNFLKQNLADRPDIWSPCGLLQLASSEKERLKHRKLADSGNYPDSIVRFVEQDKASELAGITVNNSGLFFPEAGWATPPLLCKWLTEHPNITIKTSTHIAKLEHKENNWTAFTKENQTLSASIVVVASAADSTLLEQLKQLPVQKIRGQVSLTQSNIQAPPLNTVLCSQGYISPSKEGRFCFGATFDLKDEATDIRESGHQHNLTKIAEMAPELANTLQQYHTDNSLTGRVGFRCASPDKLPMIGAVPVYEAFVEDYAQLRHDAKKAIDTPPKHYPGLYANLAHGSKGLISGPISGEIIAAMLENEPLPIEKELIDILNPARFIIKNLIRRTI</sequence>
<dbReference type="GO" id="GO:0016645">
    <property type="term" value="F:oxidoreductase activity, acting on the CH-NH group of donors"/>
    <property type="evidence" value="ECO:0007669"/>
    <property type="project" value="InterPro"/>
</dbReference>
<protein>
    <recommendedName>
        <fullName evidence="10">tRNA 5-methylaminomethyl-2-thiouridine biosynthesis bifunctional protein MnmC</fullName>
        <shortName evidence="10">tRNA mnm(5)s(2)U biosynthesis bifunctional protein</shortName>
    </recommendedName>
    <domain>
        <recommendedName>
            <fullName evidence="10">tRNA (mnm(5)s(2)U34)-methyltransferase</fullName>
            <ecNumber evidence="10">2.1.1.61</ecNumber>
        </recommendedName>
    </domain>
    <domain>
        <recommendedName>
            <fullName evidence="10">FAD-dependent cmnm(5)s(2)U34 oxidoreductase</fullName>
            <ecNumber evidence="10">1.5.-.-</ecNumber>
        </recommendedName>
    </domain>
</protein>
<dbReference type="NCBIfam" id="NF033855">
    <property type="entry name" value="tRNA_MNMC2"/>
    <property type="match status" value="1"/>
</dbReference>
<evidence type="ECO:0000256" key="5">
    <source>
        <dbReference type="ARBA" id="ARBA00022691"/>
    </source>
</evidence>
<keyword evidence="6 10" id="KW-0819">tRNA processing</keyword>
<keyword evidence="1 10" id="KW-0963">Cytoplasm</keyword>
<evidence type="ECO:0000313" key="13">
    <source>
        <dbReference type="EMBL" id="BBB25214.1"/>
    </source>
</evidence>